<name>A0ABT5GDW5_9MICO</name>
<evidence type="ECO:0000313" key="2">
    <source>
        <dbReference type="Proteomes" id="UP001150259"/>
    </source>
</evidence>
<protein>
    <submittedName>
        <fullName evidence="1">Uncharacterized protein</fullName>
    </submittedName>
</protein>
<dbReference type="Proteomes" id="UP001150259">
    <property type="component" value="Unassembled WGS sequence"/>
</dbReference>
<evidence type="ECO:0000313" key="1">
    <source>
        <dbReference type="EMBL" id="MDC5696456.1"/>
    </source>
</evidence>
<reference evidence="1 2" key="1">
    <citation type="submission" date="2022-11" db="EMBL/GenBank/DDBJ databases">
        <title>Anaerobic phenanthrene biodegradation by a DNRA strain PheN6.</title>
        <authorList>
            <person name="Zhang Z."/>
        </authorList>
    </citation>
    <scope>NUCLEOTIDE SEQUENCE [LARGE SCALE GENOMIC DNA]</scope>
    <source>
        <strain evidence="1 2">PheN6</strain>
    </source>
</reference>
<dbReference type="EMBL" id="JAPFQL010000011">
    <property type="protein sequence ID" value="MDC5696456.1"/>
    <property type="molecule type" value="Genomic_DNA"/>
</dbReference>
<sequence>MADVTSVVDVVVTTVAQRSVGAGFGGLVHLLGRRRKPSDGGTDAERAQAAARFLHAVIDYRTTLTVLAGVRATLSGVFITVPLLVRQINRIPHLTTEVTDAYAAFYTVGSASVLAEADSVLVSLDRASEVFHASSRRERGRRVNEALADLDAAIEKLVAVVRVDRRFKPIEGAAPEHRAPGV</sequence>
<proteinExistence type="predicted"/>
<gene>
    <name evidence="1" type="ORF">OO014_04240</name>
</gene>
<dbReference type="RefSeq" id="WP_272461032.1">
    <property type="nucleotide sequence ID" value="NZ_JAPFQL010000011.1"/>
</dbReference>
<comment type="caution">
    <text evidence="1">The sequence shown here is derived from an EMBL/GenBank/DDBJ whole genome shotgun (WGS) entry which is preliminary data.</text>
</comment>
<keyword evidence="2" id="KW-1185">Reference proteome</keyword>
<organism evidence="1 2">
    <name type="scientific">Intrasporangium calvum</name>
    <dbReference type="NCBI Taxonomy" id="53358"/>
    <lineage>
        <taxon>Bacteria</taxon>
        <taxon>Bacillati</taxon>
        <taxon>Actinomycetota</taxon>
        <taxon>Actinomycetes</taxon>
        <taxon>Micrococcales</taxon>
        <taxon>Intrasporangiaceae</taxon>
        <taxon>Intrasporangium</taxon>
    </lineage>
</organism>
<accession>A0ABT5GDW5</accession>